<dbReference type="eggNOG" id="COG3950">
    <property type="taxonomic scope" value="Bacteria"/>
</dbReference>
<sequence length="342" mass="40310">MQIEECKEAELEKEASKSFIELVFDSVQQGENVHYSLERYIHPKRVVFRQDFDQETLPEVQLFSISTGTKEDEEHPFVEFLKRYRYACDVCYFLDFSWGLSSGENAMLSMFSDLYYLYKEDYANHEKEDYAIYSGKNKCDSLLLFMDEADMLYHLEWQRKFLAGLTAFITRLYPRSVCNSIQIILTTHSPLMLGDVPSQNVIYLKRKNGMNEVDADLKRPTFAQNLYLMLKDSFYLENGAMGEIARKKLKEAINEIQKVKALTERNKDVEIGDCWEQLQRIRKGTLDLLAPGLIESKLREEIESCEKYLQKISRNDYKNLSNEGLDREIERMQQELKRREQT</sequence>
<reference evidence="1 2" key="2">
    <citation type="submission" date="2010-03" db="EMBL/GenBank/DDBJ databases">
        <authorList>
            <person name="Pajon A."/>
        </authorList>
    </citation>
    <scope>NUCLEOTIDE SEQUENCE [LARGE SCALE GENOMIC DNA]</scope>
    <source>
        <strain evidence="2">L2-6</strain>
    </source>
</reference>
<dbReference type="RefSeq" id="WP_015564359.1">
    <property type="nucleotide sequence ID" value="NC_021042.1"/>
</dbReference>
<dbReference type="EMBL" id="FP929045">
    <property type="protein sequence ID" value="CBK98656.1"/>
    <property type="molecule type" value="Genomic_DNA"/>
</dbReference>
<dbReference type="STRING" id="718252.FP2_11160"/>
<dbReference type="Proteomes" id="UP000008804">
    <property type="component" value="Chromosome"/>
</dbReference>
<keyword evidence="2" id="KW-1185">Reference proteome</keyword>
<dbReference type="BioCyc" id="FPRA718252:G1375-938-MONOMER"/>
<gene>
    <name evidence="1" type="ORF">FP2_11160</name>
</gene>
<evidence type="ECO:0000313" key="2">
    <source>
        <dbReference type="Proteomes" id="UP000008804"/>
    </source>
</evidence>
<dbReference type="KEGG" id="fpr:FP2_11160"/>
<dbReference type="PATRIC" id="fig|718252.3.peg.2466"/>
<dbReference type="HOGENOM" id="CLU_810739_0_0_9"/>
<evidence type="ECO:0008006" key="3">
    <source>
        <dbReference type="Google" id="ProtNLM"/>
    </source>
</evidence>
<protein>
    <recommendedName>
        <fullName evidence="3">ATPase AAA-type core domain-containing protein</fullName>
    </recommendedName>
</protein>
<evidence type="ECO:0000313" key="1">
    <source>
        <dbReference type="EMBL" id="CBK98656.1"/>
    </source>
</evidence>
<organism evidence="1 2">
    <name type="scientific">Faecalibacterium prausnitzii L2-6</name>
    <dbReference type="NCBI Taxonomy" id="718252"/>
    <lineage>
        <taxon>Bacteria</taxon>
        <taxon>Bacillati</taxon>
        <taxon>Bacillota</taxon>
        <taxon>Clostridia</taxon>
        <taxon>Eubacteriales</taxon>
        <taxon>Oscillospiraceae</taxon>
        <taxon>Faecalibacterium</taxon>
    </lineage>
</organism>
<name>D4K563_9FIRM</name>
<dbReference type="AlphaFoldDB" id="D4K563"/>
<proteinExistence type="predicted"/>
<reference evidence="1 2" key="1">
    <citation type="submission" date="2010-03" db="EMBL/GenBank/DDBJ databases">
        <title>The genome sequence of Faecalibacterium prausnitzii L2/6.</title>
        <authorList>
            <consortium name="metaHIT consortium -- http://www.metahit.eu/"/>
            <person name="Pajon A."/>
            <person name="Turner K."/>
            <person name="Parkhill J."/>
            <person name="Duncan S."/>
            <person name="Flint H."/>
        </authorList>
    </citation>
    <scope>NUCLEOTIDE SEQUENCE [LARGE SCALE GENOMIC DNA]</scope>
    <source>
        <strain evidence="2">L2-6</strain>
    </source>
</reference>
<accession>D4K563</accession>